<dbReference type="SMART" id="SM00028">
    <property type="entry name" value="TPR"/>
    <property type="match status" value="3"/>
</dbReference>
<evidence type="ECO:0000259" key="6">
    <source>
        <dbReference type="Pfam" id="PF18972"/>
    </source>
</evidence>
<dbReference type="GO" id="GO:0005634">
    <property type="term" value="C:nucleus"/>
    <property type="evidence" value="ECO:0007669"/>
    <property type="project" value="TreeGrafter"/>
</dbReference>
<evidence type="ECO:0000256" key="2">
    <source>
        <dbReference type="ARBA" id="ARBA00022803"/>
    </source>
</evidence>
<dbReference type="EMBL" id="HE806323">
    <property type="protein sequence ID" value="CCH62619.1"/>
    <property type="molecule type" value="Genomic_DNA"/>
</dbReference>
<evidence type="ECO:0000256" key="4">
    <source>
        <dbReference type="SAM" id="Coils"/>
    </source>
</evidence>
<name>I2H8B7_HENB6</name>
<dbReference type="GO" id="GO:0030544">
    <property type="term" value="F:Hsp70 protein binding"/>
    <property type="evidence" value="ECO:0007669"/>
    <property type="project" value="EnsemblFungi"/>
</dbReference>
<sequence length="375" mass="43537">MEAPKKYVPGPNDPELPPQLSEFKDKSADEIFEELNRMPFFMTQLDETDGEGGVNDNLEALKALAYEGEPHEIAGNFKNRGNEFYKLKQYRDAREVYTKGIDVKCDDDKINESLYANRAACELELKNFRKCIEDCKKALSFNVKNIKCYYRMGKAFLSVDRFDESKESIEFGLKIDSENKSLKNLLQAIEKRQLEIQRRKDMEMKIKLEKEGKKVILENAMKLRNITMIGTSNPVDLLKEGKLKLEDPLDFESQLIFPALIMYPTLDEFDFVAEVGELTTVGELLDVIFDRPQQWFEIKGHDVFQNKNKVLAYMETQSGGLVKIGRKNSFHEIFKMEKLVIPMFDNSLKIFFVPKSESEAWLAKWDKTKAIERRL</sequence>
<keyword evidence="8" id="KW-1185">Reference proteome</keyword>
<dbReference type="PANTHER" id="PTHR46035:SF1">
    <property type="entry name" value="TETRATRICOPEPTIDE REPEAT PROTEIN 4"/>
    <property type="match status" value="1"/>
</dbReference>
<dbReference type="InterPro" id="IPR019734">
    <property type="entry name" value="TPR_rpt"/>
</dbReference>
<dbReference type="InParanoid" id="I2H8B7"/>
<dbReference type="HOGENOM" id="CLU_040446_1_0_1"/>
<dbReference type="GO" id="GO:0005829">
    <property type="term" value="C:cytosol"/>
    <property type="evidence" value="ECO:0007669"/>
    <property type="project" value="TreeGrafter"/>
</dbReference>
<dbReference type="STRING" id="1071380.I2H8B7"/>
<dbReference type="OMA" id="WRAAQCA"/>
<gene>
    <name evidence="7" type="primary">TBLA0H03380</name>
    <name evidence="7" type="ORF">TBLA_0H03380</name>
</gene>
<keyword evidence="2" id="KW-0802">TPR repeat</keyword>
<comment type="similarity">
    <text evidence="3">Belongs to the TTC4 family.</text>
</comment>
<protein>
    <recommendedName>
        <fullName evidence="6">Cns1/TTC4 wheel domain-containing protein</fullName>
    </recommendedName>
</protein>
<dbReference type="KEGG" id="tbl:TBLA_0H03380"/>
<dbReference type="CDD" id="cd21381">
    <property type="entry name" value="CTWD_TTC4"/>
    <property type="match status" value="1"/>
</dbReference>
<evidence type="ECO:0000313" key="8">
    <source>
        <dbReference type="Proteomes" id="UP000002866"/>
    </source>
</evidence>
<evidence type="ECO:0000256" key="5">
    <source>
        <dbReference type="SAM" id="MobiDB-lite"/>
    </source>
</evidence>
<feature type="domain" description="Cns1/TTC4 wheel" evidence="6">
    <location>
        <begin position="247"/>
        <end position="365"/>
    </location>
</feature>
<proteinExistence type="inferred from homology"/>
<dbReference type="eggNOG" id="KOG0551">
    <property type="taxonomic scope" value="Eukaryota"/>
</dbReference>
<dbReference type="GeneID" id="14497776"/>
<evidence type="ECO:0000256" key="3">
    <source>
        <dbReference type="ARBA" id="ARBA00023602"/>
    </source>
</evidence>
<evidence type="ECO:0000313" key="7">
    <source>
        <dbReference type="EMBL" id="CCH62619.1"/>
    </source>
</evidence>
<keyword evidence="1" id="KW-0677">Repeat</keyword>
<feature type="region of interest" description="Disordered" evidence="5">
    <location>
        <begin position="1"/>
        <end position="21"/>
    </location>
</feature>
<dbReference type="InterPro" id="IPR044059">
    <property type="entry name" value="Csn1/TTC4_wheel"/>
</dbReference>
<reference evidence="7 8" key="1">
    <citation type="journal article" date="2011" name="Proc. Natl. Acad. Sci. U.S.A.">
        <title>Evolutionary erosion of yeast sex chromosomes by mating-type switching accidents.</title>
        <authorList>
            <person name="Gordon J.L."/>
            <person name="Armisen D."/>
            <person name="Proux-Wera E."/>
            <person name="Oheigeartaigh S.S."/>
            <person name="Byrne K.P."/>
            <person name="Wolfe K.H."/>
        </authorList>
    </citation>
    <scope>NUCLEOTIDE SEQUENCE [LARGE SCALE GENOMIC DNA]</scope>
    <source>
        <strain evidence="8">ATCC 34711 / CBS 6284 / DSM 70876 / NBRC 10599 / NRRL Y-10934 / UCD 77-7</strain>
    </source>
</reference>
<dbReference type="GO" id="GO:0042026">
    <property type="term" value="P:protein refolding"/>
    <property type="evidence" value="ECO:0007669"/>
    <property type="project" value="EnsemblFungi"/>
</dbReference>
<dbReference type="Pfam" id="PF18972">
    <property type="entry name" value="Wheel"/>
    <property type="match status" value="1"/>
</dbReference>
<dbReference type="AlphaFoldDB" id="I2H8B7"/>
<evidence type="ECO:0000256" key="1">
    <source>
        <dbReference type="ARBA" id="ARBA00022737"/>
    </source>
</evidence>
<dbReference type="InterPro" id="IPR011990">
    <property type="entry name" value="TPR-like_helical_dom_sf"/>
</dbReference>
<feature type="coiled-coil region" evidence="4">
    <location>
        <begin position="179"/>
        <end position="211"/>
    </location>
</feature>
<dbReference type="PANTHER" id="PTHR46035">
    <property type="entry name" value="TETRATRICOPEPTIDE REPEAT PROTEIN 4"/>
    <property type="match status" value="1"/>
</dbReference>
<dbReference type="Gene3D" id="1.25.40.10">
    <property type="entry name" value="Tetratricopeptide repeat domain"/>
    <property type="match status" value="1"/>
</dbReference>
<dbReference type="OrthoDB" id="420195at2759"/>
<accession>I2H8B7</accession>
<dbReference type="GO" id="GO:0051879">
    <property type="term" value="F:Hsp90 protein binding"/>
    <property type="evidence" value="ECO:0007669"/>
    <property type="project" value="EnsemblFungi"/>
</dbReference>
<dbReference type="GO" id="GO:0043022">
    <property type="term" value="F:ribosome binding"/>
    <property type="evidence" value="ECO:0007669"/>
    <property type="project" value="EnsemblFungi"/>
</dbReference>
<organism evidence="7 8">
    <name type="scientific">Henningerozyma blattae (strain ATCC 34711 / CBS 6284 / DSM 70876 / NBRC 10599 / NRRL Y-10934 / UCD 77-7)</name>
    <name type="common">Yeast</name>
    <name type="synonym">Tetrapisispora blattae</name>
    <dbReference type="NCBI Taxonomy" id="1071380"/>
    <lineage>
        <taxon>Eukaryota</taxon>
        <taxon>Fungi</taxon>
        <taxon>Dikarya</taxon>
        <taxon>Ascomycota</taxon>
        <taxon>Saccharomycotina</taxon>
        <taxon>Saccharomycetes</taxon>
        <taxon>Saccharomycetales</taxon>
        <taxon>Saccharomycetaceae</taxon>
        <taxon>Henningerozyma</taxon>
    </lineage>
</organism>
<dbReference type="RefSeq" id="XP_004182138.1">
    <property type="nucleotide sequence ID" value="XM_004182090.1"/>
</dbReference>
<dbReference type="FunCoup" id="I2H8B7">
    <property type="interactions" value="1327"/>
</dbReference>
<keyword evidence="4" id="KW-0175">Coiled coil</keyword>
<dbReference type="SUPFAM" id="SSF48452">
    <property type="entry name" value="TPR-like"/>
    <property type="match status" value="1"/>
</dbReference>
<dbReference type="Proteomes" id="UP000002866">
    <property type="component" value="Chromosome 8"/>
</dbReference>